<evidence type="ECO:0000313" key="2">
    <source>
        <dbReference type="EMBL" id="MPN01007.1"/>
    </source>
</evidence>
<feature type="transmembrane region" description="Helical" evidence="1">
    <location>
        <begin position="59"/>
        <end position="75"/>
    </location>
</feature>
<reference evidence="2" key="1">
    <citation type="submission" date="2019-08" db="EMBL/GenBank/DDBJ databases">
        <authorList>
            <person name="Kucharzyk K."/>
            <person name="Murdoch R.W."/>
            <person name="Higgins S."/>
            <person name="Loffler F."/>
        </authorList>
    </citation>
    <scope>NUCLEOTIDE SEQUENCE</scope>
</reference>
<keyword evidence="1" id="KW-0812">Transmembrane</keyword>
<gene>
    <name evidence="2" type="ORF">SDC9_148206</name>
</gene>
<keyword evidence="1" id="KW-0472">Membrane</keyword>
<comment type="caution">
    <text evidence="2">The sequence shown here is derived from an EMBL/GenBank/DDBJ whole genome shotgun (WGS) entry which is preliminary data.</text>
</comment>
<protein>
    <submittedName>
        <fullName evidence="2">Uncharacterized protein</fullName>
    </submittedName>
</protein>
<keyword evidence="1" id="KW-1133">Transmembrane helix</keyword>
<dbReference type="EMBL" id="VSSQ01047034">
    <property type="protein sequence ID" value="MPN01007.1"/>
    <property type="molecule type" value="Genomic_DNA"/>
</dbReference>
<proteinExistence type="predicted"/>
<name>A0A645EGY3_9ZZZZ</name>
<evidence type="ECO:0000256" key="1">
    <source>
        <dbReference type="SAM" id="Phobius"/>
    </source>
</evidence>
<organism evidence="2">
    <name type="scientific">bioreactor metagenome</name>
    <dbReference type="NCBI Taxonomy" id="1076179"/>
    <lineage>
        <taxon>unclassified sequences</taxon>
        <taxon>metagenomes</taxon>
        <taxon>ecological metagenomes</taxon>
    </lineage>
</organism>
<dbReference type="AlphaFoldDB" id="A0A645EGY3"/>
<sequence length="78" mass="8889">MRVGQQNRVDFGRQFGQGGVLVEVPALLHAVVNENVLAADVEMRATAGDFMIRADKRKFHALAFHVLIYFLLFFLRKE</sequence>
<accession>A0A645EGY3</accession>